<comment type="caution">
    <text evidence="2">The sequence shown here is derived from an EMBL/GenBank/DDBJ whole genome shotgun (WGS) entry which is preliminary data.</text>
</comment>
<keyword evidence="3" id="KW-1185">Reference proteome</keyword>
<evidence type="ECO:0000313" key="3">
    <source>
        <dbReference type="Proteomes" id="UP001324115"/>
    </source>
</evidence>
<reference evidence="2 3" key="1">
    <citation type="journal article" date="2023" name="G3 (Bethesda)">
        <title>A haplotype-resolved chromosome-scale genome for Quercus rubra L. provides insights into the genetics of adaptive traits for red oak species.</title>
        <authorList>
            <person name="Kapoor B."/>
            <person name="Jenkins J."/>
            <person name="Schmutz J."/>
            <person name="Zhebentyayeva T."/>
            <person name="Kuelheim C."/>
            <person name="Coggeshall M."/>
            <person name="Heim C."/>
            <person name="Lasky J.R."/>
            <person name="Leites L."/>
            <person name="Islam-Faridi N."/>
            <person name="Romero-Severson J."/>
            <person name="DeLeo V.L."/>
            <person name="Lucas S.M."/>
            <person name="Lazic D."/>
            <person name="Gailing O."/>
            <person name="Carlson J."/>
            <person name="Staton M."/>
        </authorList>
    </citation>
    <scope>NUCLEOTIDE SEQUENCE [LARGE SCALE GENOMIC DNA]</scope>
    <source>
        <strain evidence="2">Pseudo-F2</strain>
    </source>
</reference>
<dbReference type="InterPro" id="IPR056647">
    <property type="entry name" value="DUF7745"/>
</dbReference>
<evidence type="ECO:0000313" key="2">
    <source>
        <dbReference type="EMBL" id="KAK4605660.1"/>
    </source>
</evidence>
<evidence type="ECO:0000259" key="1">
    <source>
        <dbReference type="Pfam" id="PF24924"/>
    </source>
</evidence>
<dbReference type="EMBL" id="JAXUIC010000001">
    <property type="protein sequence ID" value="KAK4605660.1"/>
    <property type="molecule type" value="Genomic_DNA"/>
</dbReference>
<dbReference type="Pfam" id="PF24924">
    <property type="entry name" value="DUF7745"/>
    <property type="match status" value="1"/>
</dbReference>
<dbReference type="Proteomes" id="UP001324115">
    <property type="component" value="Unassembled WGS sequence"/>
</dbReference>
<protein>
    <recommendedName>
        <fullName evidence="1">DUF7745 domain-containing protein</fullName>
    </recommendedName>
</protein>
<dbReference type="PANTHER" id="PTHR48200">
    <property type="entry name" value="PROTEIN, PUTATIVE-RELATED"/>
    <property type="match status" value="1"/>
</dbReference>
<gene>
    <name evidence="2" type="ORF">RGQ29_000101</name>
</gene>
<feature type="domain" description="DUF7745" evidence="1">
    <location>
        <begin position="63"/>
        <end position="291"/>
    </location>
</feature>
<sequence>MGRLRGFFILILNCDDQRTSLPQSEWKVTKGLLYLGTWIVSTKGFLYLDLDGSLQTRGNQGKIKWHFLRAVVKFWDPEDHVFQFKTAKLYPTIEEFSTIVGYDPSKKFVVASCDPRHGEFLFDARPTSITSRMIEGHMVDLRVILSRLINKRTYGVTDNMQKNFGLALSFVGKFLLCSGRHGFANARAISVVSQIKDGDKPVSLILAKPLLGLDSVFHGGESQNFLGSPLTLQTWLMERLDMIARPTSCNYGLDSFPSRTVIKSECQTESDWLKFLNKKSSASIRWNCYWWKCPPFLLRSPGSDHIFIVGLRRVTFHKADRLLRQFQYEQGMLGGKGRKPFTPVDILLL</sequence>
<proteinExistence type="predicted"/>
<accession>A0AAN7GBW0</accession>
<dbReference type="PANTHER" id="PTHR48200:SF1">
    <property type="entry name" value="AMINOTRANSFERASE-LIKE PLANT MOBILE DOMAIN-CONTAINING PROTEIN"/>
    <property type="match status" value="1"/>
</dbReference>
<organism evidence="2 3">
    <name type="scientific">Quercus rubra</name>
    <name type="common">Northern red oak</name>
    <name type="synonym">Quercus borealis</name>
    <dbReference type="NCBI Taxonomy" id="3512"/>
    <lineage>
        <taxon>Eukaryota</taxon>
        <taxon>Viridiplantae</taxon>
        <taxon>Streptophyta</taxon>
        <taxon>Embryophyta</taxon>
        <taxon>Tracheophyta</taxon>
        <taxon>Spermatophyta</taxon>
        <taxon>Magnoliopsida</taxon>
        <taxon>eudicotyledons</taxon>
        <taxon>Gunneridae</taxon>
        <taxon>Pentapetalae</taxon>
        <taxon>rosids</taxon>
        <taxon>fabids</taxon>
        <taxon>Fagales</taxon>
        <taxon>Fagaceae</taxon>
        <taxon>Quercus</taxon>
    </lineage>
</organism>
<name>A0AAN7GBW0_QUERU</name>
<dbReference type="AlphaFoldDB" id="A0AAN7GBW0"/>